<name>A7TLE6_VANPO</name>
<dbReference type="PANTHER" id="PTHR11842">
    <property type="entry name" value="MITOTIC SPINDLE ASSEMBLY CHECKPOINT PROTEIN MAD2"/>
    <property type="match status" value="1"/>
</dbReference>
<dbReference type="HOGENOM" id="CLU_1129615_0_0_1"/>
<feature type="domain" description="HORMA" evidence="2">
    <location>
        <begin position="3"/>
        <end position="206"/>
    </location>
</feature>
<accession>A7TLE6</accession>
<evidence type="ECO:0000313" key="3">
    <source>
        <dbReference type="EMBL" id="EDO16927.1"/>
    </source>
</evidence>
<reference evidence="3 4" key="1">
    <citation type="journal article" date="2007" name="Proc. Natl. Acad. Sci. U.S.A.">
        <title>Independent sorting-out of thousands of duplicated gene pairs in two yeast species descended from a whole-genome duplication.</title>
        <authorList>
            <person name="Scannell D.R."/>
            <person name="Frank A.C."/>
            <person name="Conant G.C."/>
            <person name="Byrne K.P."/>
            <person name="Woolfit M."/>
            <person name="Wolfe K.H."/>
        </authorList>
    </citation>
    <scope>NUCLEOTIDE SEQUENCE [LARGE SCALE GENOMIC DNA]</scope>
    <source>
        <strain evidence="4">ATCC 22028 / DSM 70294 / BCRC 21397 / CBS 2163 / NBRC 10782 / NRRL Y-8283 / UCD 57-17</strain>
    </source>
</reference>
<dbReference type="OrthoDB" id="21254at2759"/>
<comment type="similarity">
    <text evidence="1">Belongs to the MAD2 family.</text>
</comment>
<dbReference type="KEGG" id="vpo:Kpol_1020p36"/>
<dbReference type="GeneID" id="5545114"/>
<dbReference type="PROSITE" id="PS50815">
    <property type="entry name" value="HORMA"/>
    <property type="match status" value="1"/>
</dbReference>
<dbReference type="Proteomes" id="UP000000267">
    <property type="component" value="Unassembled WGS sequence"/>
</dbReference>
<dbReference type="GO" id="GO:0070987">
    <property type="term" value="P:error-free translesion synthesis"/>
    <property type="evidence" value="ECO:0007669"/>
    <property type="project" value="EnsemblFungi"/>
</dbReference>
<dbReference type="GO" id="GO:0005739">
    <property type="term" value="C:mitochondrion"/>
    <property type="evidence" value="ECO:0007669"/>
    <property type="project" value="EnsemblFungi"/>
</dbReference>
<dbReference type="AlphaFoldDB" id="A7TLE6"/>
<sequence>MNKWVNKWIRVYLKCYINLILYHRNVYPEVSFDITTYQGFNLPQSIPINRHVGLQNYIEELIEDLLSKILKIYRFSICITSFEDNICVEKYVLDFGEFKHIENIGTLQESEVFDEFRSSLNSLISILEKMPPISDDTVTFEATINVIDMQLGENSQDISTITNEEQKLEYERDTNWTKSEEDDNNGIHLSKSDSLYLPKTKMTSIVGCDVGPLIIYAYCEQLLTADERVNKIYPTSDTPELISSI</sequence>
<dbReference type="Pfam" id="PF02301">
    <property type="entry name" value="HORMA"/>
    <property type="match status" value="1"/>
</dbReference>
<dbReference type="FunCoup" id="A7TLE6">
    <property type="interactions" value="56"/>
</dbReference>
<dbReference type="GO" id="GO:0000785">
    <property type="term" value="C:chromatin"/>
    <property type="evidence" value="ECO:0007669"/>
    <property type="project" value="EnsemblFungi"/>
</dbReference>
<dbReference type="InParanoid" id="A7TLE6"/>
<dbReference type="GO" id="GO:0016035">
    <property type="term" value="C:zeta DNA polymerase complex"/>
    <property type="evidence" value="ECO:0007669"/>
    <property type="project" value="EnsemblFungi"/>
</dbReference>
<dbReference type="EMBL" id="DS480414">
    <property type="protein sequence ID" value="EDO16927.1"/>
    <property type="molecule type" value="Genomic_DNA"/>
</dbReference>
<dbReference type="GO" id="GO:0042276">
    <property type="term" value="P:error-prone translesion synthesis"/>
    <property type="evidence" value="ECO:0007669"/>
    <property type="project" value="EnsemblFungi"/>
</dbReference>
<dbReference type="GO" id="GO:0003887">
    <property type="term" value="F:DNA-directed DNA polymerase activity"/>
    <property type="evidence" value="ECO:0007669"/>
    <property type="project" value="EnsemblFungi"/>
</dbReference>
<dbReference type="OMA" id="CFINLIL"/>
<dbReference type="PhylomeDB" id="A7TLE6"/>
<dbReference type="InterPro" id="IPR045091">
    <property type="entry name" value="Mad2-like"/>
</dbReference>
<protein>
    <recommendedName>
        <fullName evidence="2">HORMA domain-containing protein</fullName>
    </recommendedName>
</protein>
<dbReference type="PANTHER" id="PTHR11842:SF10">
    <property type="entry name" value="MITOTIC SPINDLE ASSEMBLY CHECKPOINT PROTEIN MAD2B"/>
    <property type="match status" value="1"/>
</dbReference>
<dbReference type="RefSeq" id="XP_001644785.1">
    <property type="nucleotide sequence ID" value="XM_001644735.1"/>
</dbReference>
<dbReference type="eggNOG" id="ENOG502QZWG">
    <property type="taxonomic scope" value="Eukaryota"/>
</dbReference>
<proteinExistence type="inferred from homology"/>
<dbReference type="Gene3D" id="3.30.900.10">
    <property type="entry name" value="HORMA domain"/>
    <property type="match status" value="1"/>
</dbReference>
<evidence type="ECO:0000259" key="2">
    <source>
        <dbReference type="PROSITE" id="PS50815"/>
    </source>
</evidence>
<dbReference type="InterPro" id="IPR003511">
    <property type="entry name" value="HORMA_dom"/>
</dbReference>
<gene>
    <name evidence="3" type="ORF">Kpol_1020p36</name>
</gene>
<keyword evidence="4" id="KW-1185">Reference proteome</keyword>
<evidence type="ECO:0000313" key="4">
    <source>
        <dbReference type="Proteomes" id="UP000000267"/>
    </source>
</evidence>
<dbReference type="STRING" id="436907.A7TLE6"/>
<dbReference type="InterPro" id="IPR036570">
    <property type="entry name" value="HORMA_dom_sf"/>
</dbReference>
<organism evidence="4">
    <name type="scientific">Vanderwaltozyma polyspora (strain ATCC 22028 / DSM 70294 / BCRC 21397 / CBS 2163 / NBRC 10782 / NRRL Y-8283 / UCD 57-17)</name>
    <name type="common">Kluyveromyces polysporus</name>
    <dbReference type="NCBI Taxonomy" id="436907"/>
    <lineage>
        <taxon>Eukaryota</taxon>
        <taxon>Fungi</taxon>
        <taxon>Dikarya</taxon>
        <taxon>Ascomycota</taxon>
        <taxon>Saccharomycotina</taxon>
        <taxon>Saccharomycetes</taxon>
        <taxon>Saccharomycetales</taxon>
        <taxon>Saccharomycetaceae</taxon>
        <taxon>Vanderwaltozyma</taxon>
    </lineage>
</organism>
<dbReference type="SUPFAM" id="SSF56019">
    <property type="entry name" value="The spindle assembly checkpoint protein mad2"/>
    <property type="match status" value="1"/>
</dbReference>
<evidence type="ECO:0000256" key="1">
    <source>
        <dbReference type="ARBA" id="ARBA00010348"/>
    </source>
</evidence>